<dbReference type="GO" id="GO:0009088">
    <property type="term" value="P:threonine biosynthetic process"/>
    <property type="evidence" value="ECO:0007669"/>
    <property type="project" value="TreeGrafter"/>
</dbReference>
<name>A0A0M6ZG62_9HYPH</name>
<dbReference type="Gene3D" id="3.90.1200.10">
    <property type="match status" value="1"/>
</dbReference>
<proteinExistence type="inferred from homology"/>
<reference evidence="4" key="1">
    <citation type="submission" date="2015-07" db="EMBL/GenBank/DDBJ databases">
        <authorList>
            <person name="Rodrigo-Torres Lidia"/>
            <person name="Arahal R.David."/>
        </authorList>
    </citation>
    <scope>NUCLEOTIDE SEQUENCE [LARGE SCALE GENOMIC DNA]</scope>
    <source>
        <strain evidence="4">CECT 5096</strain>
    </source>
</reference>
<dbReference type="STRING" id="311410.LA5095_00710"/>
<evidence type="ECO:0000313" key="3">
    <source>
        <dbReference type="EMBL" id="CTQ73923.1"/>
    </source>
</evidence>
<keyword evidence="3" id="KW-0808">Transferase</keyword>
<protein>
    <submittedName>
        <fullName evidence="3">Homoserine kinase</fullName>
        <ecNumber evidence="3">2.7.1.39</ecNumber>
    </submittedName>
</protein>
<dbReference type="AlphaFoldDB" id="A0A0M6ZG62"/>
<evidence type="ECO:0000256" key="1">
    <source>
        <dbReference type="ARBA" id="ARBA00038240"/>
    </source>
</evidence>
<comment type="similarity">
    <text evidence="1">Belongs to the pseudomonas-type ThrB family.</text>
</comment>
<keyword evidence="4" id="KW-1185">Reference proteome</keyword>
<dbReference type="InterPro" id="IPR050249">
    <property type="entry name" value="Pseudomonas-type_ThrB"/>
</dbReference>
<dbReference type="InterPro" id="IPR011009">
    <property type="entry name" value="Kinase-like_dom_sf"/>
</dbReference>
<dbReference type="SUPFAM" id="SSF56112">
    <property type="entry name" value="Protein kinase-like (PK-like)"/>
    <property type="match status" value="1"/>
</dbReference>
<dbReference type="EC" id="2.7.1.39" evidence="3"/>
<evidence type="ECO:0000259" key="2">
    <source>
        <dbReference type="Pfam" id="PF01636"/>
    </source>
</evidence>
<dbReference type="GeneID" id="97671178"/>
<keyword evidence="3" id="KW-0418">Kinase</keyword>
<dbReference type="RefSeq" id="WP_208992533.1">
    <property type="nucleotide sequence ID" value="NZ_CXWA01000005.1"/>
</dbReference>
<evidence type="ECO:0000313" key="4">
    <source>
        <dbReference type="Proteomes" id="UP000049983"/>
    </source>
</evidence>
<gene>
    <name evidence="3" type="primary">thrB_2</name>
    <name evidence="3" type="ORF">LA5096_03850</name>
</gene>
<dbReference type="PANTHER" id="PTHR21064">
    <property type="entry name" value="AMINOGLYCOSIDE PHOSPHOTRANSFERASE DOMAIN-CONTAINING PROTEIN-RELATED"/>
    <property type="match status" value="1"/>
</dbReference>
<dbReference type="EMBL" id="CXWC01000011">
    <property type="protein sequence ID" value="CTQ73923.1"/>
    <property type="molecule type" value="Genomic_DNA"/>
</dbReference>
<accession>A0A0M6ZG62</accession>
<sequence>MHEDLADLLAPWGMENAQVSLVAARENQVFKVYDGARTTALRLHRRGLRSSKELQSELAWMAELSRVGISVPSPVTSDNGKYLRETNGQQVSMLSWMSGSPLGRTGKPLEHPDRKGIFRKLGRLMARVHALSDRWSLPAGFTRATWGRKALVGPDPLWGRFWENPDLDNAERELLLQFRTRADLALKELETGLDTGLIHADLVRENVMVEGETLHLIDFDDGGFGFRLFDIATALIKNRHEPDYPELREAMLRAYREERPIDTSALDLFLALRAVTYVGWIIPRLEEDGGLVRNKRMISEATTLAEAFLSTSRVSPLPNLEVSP</sequence>
<organism evidence="3 4">
    <name type="scientific">Roseibium album</name>
    <dbReference type="NCBI Taxonomy" id="311410"/>
    <lineage>
        <taxon>Bacteria</taxon>
        <taxon>Pseudomonadati</taxon>
        <taxon>Pseudomonadota</taxon>
        <taxon>Alphaproteobacteria</taxon>
        <taxon>Hyphomicrobiales</taxon>
        <taxon>Stappiaceae</taxon>
        <taxon>Roseibium</taxon>
    </lineage>
</organism>
<dbReference type="GO" id="GO:0004413">
    <property type="term" value="F:homoserine kinase activity"/>
    <property type="evidence" value="ECO:0007669"/>
    <property type="project" value="UniProtKB-EC"/>
</dbReference>
<feature type="domain" description="Aminoglycoside phosphotransferase" evidence="2">
    <location>
        <begin position="25"/>
        <end position="258"/>
    </location>
</feature>
<dbReference type="Proteomes" id="UP000049983">
    <property type="component" value="Unassembled WGS sequence"/>
</dbReference>
<dbReference type="InterPro" id="IPR002575">
    <property type="entry name" value="Aminoglycoside_PTrfase"/>
</dbReference>
<dbReference type="Pfam" id="PF01636">
    <property type="entry name" value="APH"/>
    <property type="match status" value="1"/>
</dbReference>
<dbReference type="PANTHER" id="PTHR21064:SF6">
    <property type="entry name" value="AMINOGLYCOSIDE PHOSPHOTRANSFERASE DOMAIN-CONTAINING PROTEIN"/>
    <property type="match status" value="1"/>
</dbReference>
<dbReference type="Gene3D" id="3.30.200.20">
    <property type="entry name" value="Phosphorylase Kinase, domain 1"/>
    <property type="match status" value="1"/>
</dbReference>